<dbReference type="GO" id="GO:0016042">
    <property type="term" value="P:lipid catabolic process"/>
    <property type="evidence" value="ECO:0007669"/>
    <property type="project" value="UniProtKB-KW"/>
</dbReference>
<keyword evidence="7" id="KW-0443">Lipid metabolism</keyword>
<feature type="domain" description="Lipase" evidence="16">
    <location>
        <begin position="149"/>
        <end position="286"/>
    </location>
</feature>
<dbReference type="Proteomes" id="UP000314294">
    <property type="component" value="Unassembled WGS sequence"/>
</dbReference>
<dbReference type="SUPFAM" id="SSF53474">
    <property type="entry name" value="alpha/beta-Hydrolases"/>
    <property type="match status" value="1"/>
</dbReference>
<evidence type="ECO:0000256" key="14">
    <source>
        <dbReference type="RuleBase" id="RU004262"/>
    </source>
</evidence>
<dbReference type="Pfam" id="PF00151">
    <property type="entry name" value="Lipase"/>
    <property type="match status" value="2"/>
</dbReference>
<keyword evidence="6" id="KW-0442">Lipid degradation</keyword>
<evidence type="ECO:0000256" key="6">
    <source>
        <dbReference type="ARBA" id="ARBA00022963"/>
    </source>
</evidence>
<evidence type="ECO:0000256" key="4">
    <source>
        <dbReference type="ARBA" id="ARBA00022729"/>
    </source>
</evidence>
<organism evidence="17 18">
    <name type="scientific">Liparis tanakae</name>
    <name type="common">Tanaka's snailfish</name>
    <dbReference type="NCBI Taxonomy" id="230148"/>
    <lineage>
        <taxon>Eukaryota</taxon>
        <taxon>Metazoa</taxon>
        <taxon>Chordata</taxon>
        <taxon>Craniata</taxon>
        <taxon>Vertebrata</taxon>
        <taxon>Euteleostomi</taxon>
        <taxon>Actinopterygii</taxon>
        <taxon>Neopterygii</taxon>
        <taxon>Teleostei</taxon>
        <taxon>Neoteleostei</taxon>
        <taxon>Acanthomorphata</taxon>
        <taxon>Eupercaria</taxon>
        <taxon>Perciformes</taxon>
        <taxon>Cottioidei</taxon>
        <taxon>Cottales</taxon>
        <taxon>Liparidae</taxon>
        <taxon>Liparis</taxon>
    </lineage>
</organism>
<keyword evidence="9" id="KW-0325">Glycoprotein</keyword>
<keyword evidence="4 15" id="KW-0732">Signal</keyword>
<evidence type="ECO:0000256" key="11">
    <source>
        <dbReference type="ARBA" id="ARBA00048284"/>
    </source>
</evidence>
<reference evidence="17 18" key="1">
    <citation type="submission" date="2019-03" db="EMBL/GenBank/DDBJ databases">
        <title>First draft genome of Liparis tanakae, snailfish: a comprehensive survey of snailfish specific genes.</title>
        <authorList>
            <person name="Kim W."/>
            <person name="Song I."/>
            <person name="Jeong J.-H."/>
            <person name="Kim D."/>
            <person name="Kim S."/>
            <person name="Ryu S."/>
            <person name="Song J.Y."/>
            <person name="Lee S.K."/>
        </authorList>
    </citation>
    <scope>NUCLEOTIDE SEQUENCE [LARGE SCALE GENOMIC DNA]</scope>
    <source>
        <tissue evidence="17">Muscle</tissue>
    </source>
</reference>
<comment type="catalytic activity">
    <reaction evidence="11">
        <text>1-(9Z-octadecenoyl)-sn-glycero-3-phospho-L-serine + H2O = sn-glycero-3-phospho-L-serine + (9Z)-octadecenoate + H(+)</text>
        <dbReference type="Rhea" id="RHEA:40499"/>
        <dbReference type="ChEBI" id="CHEBI:15377"/>
        <dbReference type="ChEBI" id="CHEBI:15378"/>
        <dbReference type="ChEBI" id="CHEBI:30823"/>
        <dbReference type="ChEBI" id="CHEBI:64765"/>
        <dbReference type="ChEBI" id="CHEBI:74617"/>
    </reaction>
    <physiologicalReaction direction="left-to-right" evidence="11">
        <dbReference type="Rhea" id="RHEA:40500"/>
    </physiologicalReaction>
</comment>
<comment type="catalytic activity">
    <reaction evidence="12">
        <text>1,2-di-(9Z)-octadecenoyl-sn-glycero-3-phospho-L-serine + H2O = 2-(9Z-octadecenoyl)-sn-glycero-3-phospho-L-serine + (9Z)-octadecenoate + H(+)</text>
        <dbReference type="Rhea" id="RHEA:40491"/>
        <dbReference type="ChEBI" id="CHEBI:15377"/>
        <dbReference type="ChEBI" id="CHEBI:15378"/>
        <dbReference type="ChEBI" id="CHEBI:30823"/>
        <dbReference type="ChEBI" id="CHEBI:74905"/>
        <dbReference type="ChEBI" id="CHEBI:77342"/>
    </reaction>
    <physiologicalReaction direction="left-to-right" evidence="12">
        <dbReference type="Rhea" id="RHEA:40492"/>
    </physiologicalReaction>
</comment>
<dbReference type="Gene3D" id="3.40.50.1820">
    <property type="entry name" value="alpha/beta hydrolase"/>
    <property type="match status" value="2"/>
</dbReference>
<proteinExistence type="inferred from homology"/>
<dbReference type="PANTHER" id="PTHR11610">
    <property type="entry name" value="LIPASE"/>
    <property type="match status" value="1"/>
</dbReference>
<evidence type="ECO:0000313" key="17">
    <source>
        <dbReference type="EMBL" id="TNN47159.1"/>
    </source>
</evidence>
<evidence type="ECO:0000259" key="16">
    <source>
        <dbReference type="Pfam" id="PF00151"/>
    </source>
</evidence>
<dbReference type="PANTHER" id="PTHR11610:SF111">
    <property type="entry name" value="PHOSPHOLIPASE A1 MEMBER A"/>
    <property type="match status" value="1"/>
</dbReference>
<comment type="caution">
    <text evidence="17">The sequence shown here is derived from an EMBL/GenBank/DDBJ whole genome shotgun (WGS) entry which is preliminary data.</text>
</comment>
<comment type="similarity">
    <text evidence="2 14">Belongs to the AB hydrolase superfamily. Lipase family.</text>
</comment>
<evidence type="ECO:0000256" key="9">
    <source>
        <dbReference type="ARBA" id="ARBA00023180"/>
    </source>
</evidence>
<keyword evidence="3" id="KW-0964">Secreted</keyword>
<dbReference type="EMBL" id="SRLO01000756">
    <property type="protein sequence ID" value="TNN47159.1"/>
    <property type="molecule type" value="Genomic_DNA"/>
</dbReference>
<evidence type="ECO:0000256" key="1">
    <source>
        <dbReference type="ARBA" id="ARBA00004613"/>
    </source>
</evidence>
<protein>
    <recommendedName>
        <fullName evidence="10">Phospholipase A1 member A</fullName>
    </recommendedName>
</protein>
<gene>
    <name evidence="17" type="primary">pla1a</name>
    <name evidence="17" type="ORF">EYF80_042663</name>
</gene>
<feature type="signal peptide" evidence="15">
    <location>
        <begin position="1"/>
        <end position="26"/>
    </location>
</feature>
<evidence type="ECO:0000256" key="8">
    <source>
        <dbReference type="ARBA" id="ARBA00023157"/>
    </source>
</evidence>
<evidence type="ECO:0000313" key="18">
    <source>
        <dbReference type="Proteomes" id="UP000314294"/>
    </source>
</evidence>
<evidence type="ECO:0000256" key="15">
    <source>
        <dbReference type="SAM" id="SignalP"/>
    </source>
</evidence>
<comment type="catalytic activity">
    <reaction evidence="13">
        <text>1-hexadecanoyl-2-(5Z,8Z,11Z,14Z-eicosatetraenoyl)-sn-glycero-3-phospho-L-serine + H2O = 2-(5Z,8Z,11Z,14Z)-eicosatetraenoyl-sn-glycero-3-phospho-L-serine + hexadecanoate + H(+)</text>
        <dbReference type="Rhea" id="RHEA:41187"/>
        <dbReference type="ChEBI" id="CHEBI:7896"/>
        <dbReference type="ChEBI" id="CHEBI:15377"/>
        <dbReference type="ChEBI" id="CHEBI:15378"/>
        <dbReference type="ChEBI" id="CHEBI:75032"/>
        <dbReference type="ChEBI" id="CHEBI:77830"/>
    </reaction>
    <physiologicalReaction direction="left-to-right" evidence="13">
        <dbReference type="Rhea" id="RHEA:41188"/>
    </physiologicalReaction>
</comment>
<dbReference type="InterPro" id="IPR029058">
    <property type="entry name" value="AB_hydrolase_fold"/>
</dbReference>
<evidence type="ECO:0000256" key="13">
    <source>
        <dbReference type="ARBA" id="ARBA00048700"/>
    </source>
</evidence>
<evidence type="ECO:0000256" key="2">
    <source>
        <dbReference type="ARBA" id="ARBA00010701"/>
    </source>
</evidence>
<evidence type="ECO:0000256" key="3">
    <source>
        <dbReference type="ARBA" id="ARBA00022525"/>
    </source>
</evidence>
<evidence type="ECO:0000256" key="12">
    <source>
        <dbReference type="ARBA" id="ARBA00048646"/>
    </source>
</evidence>
<keyword evidence="5" id="KW-0378">Hydrolase</keyword>
<feature type="chain" id="PRO_5021407756" description="Phospholipase A1 member A" evidence="15">
    <location>
        <begin position="27"/>
        <end position="382"/>
    </location>
</feature>
<evidence type="ECO:0000256" key="5">
    <source>
        <dbReference type="ARBA" id="ARBA00022801"/>
    </source>
</evidence>
<keyword evidence="8" id="KW-1015">Disulfide bond</keyword>
<accession>A0A4Z2G0X2</accession>
<keyword evidence="18" id="KW-1185">Reference proteome</keyword>
<evidence type="ECO:0000256" key="7">
    <source>
        <dbReference type="ARBA" id="ARBA00023098"/>
    </source>
</evidence>
<dbReference type="InterPro" id="IPR013818">
    <property type="entry name" value="Lipase"/>
</dbReference>
<name>A0A4Z2G0X2_9TELE</name>
<dbReference type="OrthoDB" id="199913at2759"/>
<evidence type="ECO:0000256" key="10">
    <source>
        <dbReference type="ARBA" id="ARBA00040696"/>
    </source>
</evidence>
<dbReference type="GO" id="GO:0005615">
    <property type="term" value="C:extracellular space"/>
    <property type="evidence" value="ECO:0007669"/>
    <property type="project" value="TreeGrafter"/>
</dbReference>
<dbReference type="InterPro" id="IPR000734">
    <property type="entry name" value="TAG_lipase"/>
</dbReference>
<dbReference type="GO" id="GO:0008970">
    <property type="term" value="F:phospholipase A1 activity"/>
    <property type="evidence" value="ECO:0007669"/>
    <property type="project" value="TreeGrafter"/>
</dbReference>
<feature type="domain" description="Lipase" evidence="16">
    <location>
        <begin position="47"/>
        <end position="136"/>
    </location>
</feature>
<comment type="subcellular location">
    <subcellularLocation>
        <location evidence="1">Secreted</location>
    </subcellularLocation>
</comment>
<sequence>MAPQETPRGREPVLWLLLVFTSLVLGTEDRAAGGGCSDLHNTTWLEYRQHRTQLQVRYLLLTRRHPDCAQAFSLQTLDNTPNDFNASRATKVIVHGYRAVGSKPSWVKQLAGALLRAEDVNVVVVDWVYGASFAYNLVEEEEEESNAPRPAGLDPAGPMFKGADTYNRLDASDARFVDAIHTDSDYFGISIPVGHVDFFLNGGNDQTGCARSRFNSMYGYVICDHMRALHVYMSALNGSCPLAGIPCSSYEDFLKGRCLSPHSGITVSPLPKEQKLFLLTTSSSPFCLHHILLQVEVSPLDKSAVLEVVLTTDSRETEQRLRLHTGLTGYLTVLAHPDPLCEIASIRMKNTGTRGEEPLCVNNINVRRGAPWSHDFVQVCAF</sequence>
<dbReference type="AlphaFoldDB" id="A0A4Z2G0X2"/>